<protein>
    <submittedName>
        <fullName evidence="1">Uncharacterized protein</fullName>
    </submittedName>
</protein>
<gene>
    <name evidence="1" type="ORF">YBN1229_v1_0037</name>
</gene>
<evidence type="ECO:0000313" key="1">
    <source>
        <dbReference type="EMBL" id="CPR14717.1"/>
    </source>
</evidence>
<sequence>MISRKKESLLSTIIAYALGVEITASAERAIKLCASDTYTRLGHKYRTVATTQPTVVTTLGFVAPKIRLIPLKDHNAQAYRNPKSAQAHSPLGGWVFGLFRGSLG</sequence>
<name>A0A0D6J9E6_9HYPH</name>
<evidence type="ECO:0000313" key="2">
    <source>
        <dbReference type="Proteomes" id="UP000033187"/>
    </source>
</evidence>
<dbReference type="EMBL" id="LN829119">
    <property type="protein sequence ID" value="CPR14717.1"/>
    <property type="molecule type" value="Genomic_DNA"/>
</dbReference>
<dbReference type="KEGG" id="fil:BN1229_v1_0036"/>
<dbReference type="Proteomes" id="UP000033187">
    <property type="component" value="Chromosome 1"/>
</dbReference>
<accession>A0A0D6J9E6</accession>
<keyword evidence="2" id="KW-1185">Reference proteome</keyword>
<reference evidence="2" key="1">
    <citation type="submission" date="2015-02" db="EMBL/GenBank/DDBJ databases">
        <authorList>
            <person name="Chooi Y.-H."/>
        </authorList>
    </citation>
    <scope>NUCLEOTIDE SEQUENCE [LARGE SCALE GENOMIC DNA]</scope>
    <source>
        <strain evidence="2">strain Y</strain>
    </source>
</reference>
<proteinExistence type="predicted"/>
<dbReference type="KEGG" id="fiy:BN1229_v1_0037"/>
<dbReference type="AlphaFoldDB" id="A0A0D6J9E6"/>
<organism evidence="1 2">
    <name type="scientific">Candidatus Filomicrobium marinum</name>
    <dbReference type="NCBI Taxonomy" id="1608628"/>
    <lineage>
        <taxon>Bacteria</taxon>
        <taxon>Pseudomonadati</taxon>
        <taxon>Pseudomonadota</taxon>
        <taxon>Alphaproteobacteria</taxon>
        <taxon>Hyphomicrobiales</taxon>
        <taxon>Hyphomicrobiaceae</taxon>
        <taxon>Filomicrobium</taxon>
    </lineage>
</organism>